<gene>
    <name evidence="2" type="ORF">LX97_02722</name>
</gene>
<accession>A0ABX5PVY7</accession>
<keyword evidence="1" id="KW-1133">Transmembrane helix</keyword>
<name>A0ABX5PVY7_9FLAO</name>
<sequence length="135" mass="15576">MKKIVSVIILLFLFIFIAGYLYLYQDHRDVNATVATNSFNSSELLSIFQDADIENDKEILDQVILITGVATSKSAYTVTLDDKIFIEFNHKDDETFKYIFKVNETYTIKGRCLGYDDLLEEVKMDQAILENENPK</sequence>
<keyword evidence="1" id="KW-0812">Transmembrane</keyword>
<comment type="caution">
    <text evidence="2">The sequence shown here is derived from an EMBL/GenBank/DDBJ whole genome shotgun (WGS) entry which is preliminary data.</text>
</comment>
<reference evidence="2 3" key="1">
    <citation type="submission" date="2018-06" db="EMBL/GenBank/DDBJ databases">
        <title>Genomic Encyclopedia of Archaeal and Bacterial Type Strains, Phase II (KMG-II): from individual species to whole genera.</title>
        <authorList>
            <person name="Goeker M."/>
        </authorList>
    </citation>
    <scope>NUCLEOTIDE SEQUENCE [LARGE SCALE GENOMIC DNA]</scope>
    <source>
        <strain evidence="2 3">DSM 17205</strain>
    </source>
</reference>
<evidence type="ECO:0000256" key="1">
    <source>
        <dbReference type="SAM" id="Phobius"/>
    </source>
</evidence>
<dbReference type="EMBL" id="QKZR01000005">
    <property type="protein sequence ID" value="PZX38141.1"/>
    <property type="molecule type" value="Genomic_DNA"/>
</dbReference>
<proteinExistence type="predicted"/>
<keyword evidence="3" id="KW-1185">Reference proteome</keyword>
<evidence type="ECO:0000313" key="3">
    <source>
        <dbReference type="Proteomes" id="UP000248584"/>
    </source>
</evidence>
<evidence type="ECO:0000313" key="2">
    <source>
        <dbReference type="EMBL" id="PZX38141.1"/>
    </source>
</evidence>
<protein>
    <submittedName>
        <fullName evidence="2">Uncharacterized protein</fullName>
    </submittedName>
</protein>
<keyword evidence="1" id="KW-0472">Membrane</keyword>
<dbReference type="RefSeq" id="WP_015363886.1">
    <property type="nucleotide sequence ID" value="NZ_QKZR01000005.1"/>
</dbReference>
<dbReference type="InterPro" id="IPR024422">
    <property type="entry name" value="Protein_unknown_function_OB"/>
</dbReference>
<organism evidence="2 3">
    <name type="scientific">Nonlabens dokdonensis</name>
    <dbReference type="NCBI Taxonomy" id="328515"/>
    <lineage>
        <taxon>Bacteria</taxon>
        <taxon>Pseudomonadati</taxon>
        <taxon>Bacteroidota</taxon>
        <taxon>Flavobacteriia</taxon>
        <taxon>Flavobacteriales</taxon>
        <taxon>Flavobacteriaceae</taxon>
        <taxon>Nonlabens</taxon>
    </lineage>
</organism>
<dbReference type="Proteomes" id="UP000248584">
    <property type="component" value="Unassembled WGS sequence"/>
</dbReference>
<feature type="transmembrane region" description="Helical" evidence="1">
    <location>
        <begin position="7"/>
        <end position="24"/>
    </location>
</feature>
<dbReference type="Pfam" id="PF12869">
    <property type="entry name" value="tRNA_anti-like"/>
    <property type="match status" value="1"/>
</dbReference>